<feature type="non-terminal residue" evidence="1">
    <location>
        <position position="1"/>
    </location>
</feature>
<protein>
    <submittedName>
        <fullName evidence="1">Uncharacterized protein</fullName>
    </submittedName>
</protein>
<proteinExistence type="predicted"/>
<comment type="caution">
    <text evidence="1">The sequence shown here is derived from an EMBL/GenBank/DDBJ whole genome shotgun (WGS) entry which is preliminary data.</text>
</comment>
<sequence>MDEARSDAGCVGITAGHDDEVFRALSHD</sequence>
<dbReference type="EMBL" id="JAUCMX010000011">
    <property type="protein sequence ID" value="KAK3531577.1"/>
    <property type="molecule type" value="Genomic_DNA"/>
</dbReference>
<keyword evidence="2" id="KW-1185">Reference proteome</keyword>
<accession>A0AAE0QU74</accession>
<dbReference type="Proteomes" id="UP001274896">
    <property type="component" value="Unassembled WGS sequence"/>
</dbReference>
<organism evidence="1 2">
    <name type="scientific">Hemibagrus guttatus</name>
    <dbReference type="NCBI Taxonomy" id="175788"/>
    <lineage>
        <taxon>Eukaryota</taxon>
        <taxon>Metazoa</taxon>
        <taxon>Chordata</taxon>
        <taxon>Craniata</taxon>
        <taxon>Vertebrata</taxon>
        <taxon>Euteleostomi</taxon>
        <taxon>Actinopterygii</taxon>
        <taxon>Neopterygii</taxon>
        <taxon>Teleostei</taxon>
        <taxon>Ostariophysi</taxon>
        <taxon>Siluriformes</taxon>
        <taxon>Bagridae</taxon>
        <taxon>Hemibagrus</taxon>
    </lineage>
</organism>
<name>A0AAE0QU74_9TELE</name>
<dbReference type="AlphaFoldDB" id="A0AAE0QU74"/>
<reference evidence="1" key="1">
    <citation type="submission" date="2023-06" db="EMBL/GenBank/DDBJ databases">
        <title>Male Hemibagrus guttatus genome.</title>
        <authorList>
            <person name="Bian C."/>
        </authorList>
    </citation>
    <scope>NUCLEOTIDE SEQUENCE</scope>
    <source>
        <strain evidence="1">Male_cb2023</strain>
        <tissue evidence="1">Muscle</tissue>
    </source>
</reference>
<gene>
    <name evidence="1" type="ORF">QTP70_024961</name>
</gene>
<evidence type="ECO:0000313" key="1">
    <source>
        <dbReference type="EMBL" id="KAK3531577.1"/>
    </source>
</evidence>
<evidence type="ECO:0000313" key="2">
    <source>
        <dbReference type="Proteomes" id="UP001274896"/>
    </source>
</evidence>